<feature type="domain" description="F-box" evidence="1">
    <location>
        <begin position="3"/>
        <end position="48"/>
    </location>
</feature>
<dbReference type="InterPro" id="IPR017451">
    <property type="entry name" value="F-box-assoc_interact_dom"/>
</dbReference>
<dbReference type="PROSITE" id="PS50181">
    <property type="entry name" value="FBOX"/>
    <property type="match status" value="1"/>
</dbReference>
<accession>A0A178WMS8</accession>
<dbReference type="InterPro" id="IPR013187">
    <property type="entry name" value="F-box-assoc_dom_typ3"/>
</dbReference>
<dbReference type="NCBIfam" id="TIGR01640">
    <property type="entry name" value="F_box_assoc_1"/>
    <property type="match status" value="1"/>
</dbReference>
<dbReference type="Pfam" id="PF00646">
    <property type="entry name" value="F-box"/>
    <property type="match status" value="1"/>
</dbReference>
<dbReference type="Gene3D" id="1.20.1280.50">
    <property type="match status" value="1"/>
</dbReference>
<gene>
    <name evidence="2" type="ordered locus">AXX17_At1g65510</name>
</gene>
<dbReference type="PANTHER" id="PTHR31111:SF138">
    <property type="entry name" value="F-BOX ASSOCIATED DOMAIN-CONTAINING PROTEIN"/>
    <property type="match status" value="1"/>
</dbReference>
<dbReference type="Pfam" id="PF08268">
    <property type="entry name" value="FBA_3"/>
    <property type="match status" value="1"/>
</dbReference>
<dbReference type="EMBL" id="LUHQ01000001">
    <property type="protein sequence ID" value="OAP19566.1"/>
    <property type="molecule type" value="Genomic_DNA"/>
</dbReference>
<evidence type="ECO:0000313" key="3">
    <source>
        <dbReference type="Proteomes" id="UP000078284"/>
    </source>
</evidence>
<dbReference type="AlphaFoldDB" id="A0A178WMS8"/>
<evidence type="ECO:0000259" key="1">
    <source>
        <dbReference type="PROSITE" id="PS50181"/>
    </source>
</evidence>
<proteinExistence type="predicted"/>
<dbReference type="InterPro" id="IPR001810">
    <property type="entry name" value="F-box_dom"/>
</dbReference>
<dbReference type="InterPro" id="IPR036047">
    <property type="entry name" value="F-box-like_dom_sf"/>
</dbReference>
<sequence>MEETSYEALPDDLQTEILSRLPLKSLVQCICVSKKLASLIRTKAFRDLYLRRSLTRPRLLFINFPFGRDVLIHSVYQEKEPLCSSGHQRILISLDPRCEISQPILGLICIQENTKVVIFNPGTKKSVALPEIQAHKNVVVARFFGYDESTDVFKVLCIIQFGDGKRSKDYQVFTMKVESGEESNSWRVITCKHDHSPVTEGLCKGGFLYYGADESNTDKDVVVSFNVSSEEFSVIELPEEVKIDHRWRLVNYNGEVALVDDSEFDFGIVKEPNGNGVFELWVRNETDGTWWRNCIEIPHWKQHVGNMEFFFKGTIGTGELVFAQDSVIEGSFYVVYYDTVTQNLRRFTIEGEARDQLHDVRTFLDHVDSTWLM</sequence>
<dbReference type="SMART" id="SM00256">
    <property type="entry name" value="FBOX"/>
    <property type="match status" value="1"/>
</dbReference>
<organism evidence="2 3">
    <name type="scientific">Arabidopsis thaliana</name>
    <name type="common">Mouse-ear cress</name>
    <dbReference type="NCBI Taxonomy" id="3702"/>
    <lineage>
        <taxon>Eukaryota</taxon>
        <taxon>Viridiplantae</taxon>
        <taxon>Streptophyta</taxon>
        <taxon>Embryophyta</taxon>
        <taxon>Tracheophyta</taxon>
        <taxon>Spermatophyta</taxon>
        <taxon>Magnoliopsida</taxon>
        <taxon>eudicotyledons</taxon>
        <taxon>Gunneridae</taxon>
        <taxon>Pentapetalae</taxon>
        <taxon>rosids</taxon>
        <taxon>malvids</taxon>
        <taxon>Brassicales</taxon>
        <taxon>Brassicaceae</taxon>
        <taxon>Camelineae</taxon>
        <taxon>Arabidopsis</taxon>
    </lineage>
</organism>
<dbReference type="PANTHER" id="PTHR31111">
    <property type="entry name" value="BNAA05G37150D PROTEIN-RELATED"/>
    <property type="match status" value="1"/>
</dbReference>
<protein>
    <recommendedName>
        <fullName evidence="1">F-box domain-containing protein</fullName>
    </recommendedName>
</protein>
<comment type="caution">
    <text evidence="2">The sequence shown here is derived from an EMBL/GenBank/DDBJ whole genome shotgun (WGS) entry which is preliminary data.</text>
</comment>
<name>A0A178WMS8_ARATH</name>
<dbReference type="SUPFAM" id="SSF81383">
    <property type="entry name" value="F-box domain"/>
    <property type="match status" value="1"/>
</dbReference>
<evidence type="ECO:0000313" key="2">
    <source>
        <dbReference type="EMBL" id="OAP19566.1"/>
    </source>
</evidence>
<dbReference type="Proteomes" id="UP000078284">
    <property type="component" value="Chromosome 1"/>
</dbReference>
<reference evidence="3" key="1">
    <citation type="journal article" date="2016" name="Proc. Natl. Acad. Sci. U.S.A.">
        <title>Chromosome-level assembly of Arabidopsis thaliana Ler reveals the extent of translocation and inversion polymorphisms.</title>
        <authorList>
            <person name="Zapata L."/>
            <person name="Ding J."/>
            <person name="Willing E.M."/>
            <person name="Hartwig B."/>
            <person name="Bezdan D."/>
            <person name="Jiao W.B."/>
            <person name="Patel V."/>
            <person name="Velikkakam James G."/>
            <person name="Koornneef M."/>
            <person name="Ossowski S."/>
            <person name="Schneeberger K."/>
        </authorList>
    </citation>
    <scope>NUCLEOTIDE SEQUENCE [LARGE SCALE GENOMIC DNA]</scope>
    <source>
        <strain evidence="3">cv. Landsberg erecta</strain>
    </source>
</reference>
<dbReference type="ExpressionAtlas" id="A0A178WMS8">
    <property type="expression patterns" value="baseline and differential"/>
</dbReference>